<accession>A0A9P6Y772</accession>
<name>A0A9P6Y772_RHIOR</name>
<proteinExistence type="predicted"/>
<dbReference type="AlphaFoldDB" id="A0A9P6Y772"/>
<organism evidence="1 2">
    <name type="scientific">Rhizopus oryzae</name>
    <name type="common">Mucormycosis agent</name>
    <name type="synonym">Rhizopus arrhizus var. delemar</name>
    <dbReference type="NCBI Taxonomy" id="64495"/>
    <lineage>
        <taxon>Eukaryota</taxon>
        <taxon>Fungi</taxon>
        <taxon>Fungi incertae sedis</taxon>
        <taxon>Mucoromycota</taxon>
        <taxon>Mucoromycotina</taxon>
        <taxon>Mucoromycetes</taxon>
        <taxon>Mucorales</taxon>
        <taxon>Mucorineae</taxon>
        <taxon>Rhizopodaceae</taxon>
        <taxon>Rhizopus</taxon>
    </lineage>
</organism>
<protein>
    <submittedName>
        <fullName evidence="1">Uncharacterized protein</fullName>
    </submittedName>
</protein>
<evidence type="ECO:0000313" key="2">
    <source>
        <dbReference type="Proteomes" id="UP000717996"/>
    </source>
</evidence>
<reference evidence="1" key="1">
    <citation type="journal article" date="2020" name="Microb. Genom.">
        <title>Genetic diversity of clinical and environmental Mucorales isolates obtained from an investigation of mucormycosis cases among solid organ transplant recipients.</title>
        <authorList>
            <person name="Nguyen M.H."/>
            <person name="Kaul D."/>
            <person name="Muto C."/>
            <person name="Cheng S.J."/>
            <person name="Richter R.A."/>
            <person name="Bruno V.M."/>
            <person name="Liu G."/>
            <person name="Beyhan S."/>
            <person name="Sundermann A.J."/>
            <person name="Mounaud S."/>
            <person name="Pasculle A.W."/>
            <person name="Nierman W.C."/>
            <person name="Driscoll E."/>
            <person name="Cumbie R."/>
            <person name="Clancy C.J."/>
            <person name="Dupont C.L."/>
        </authorList>
    </citation>
    <scope>NUCLEOTIDE SEQUENCE</scope>
    <source>
        <strain evidence="1">GL16</strain>
    </source>
</reference>
<gene>
    <name evidence="1" type="ORF">G6F51_008553</name>
</gene>
<sequence length="209" mass="23913">MEVTSKRRMSEAGQKVATRLLYILKNEFVAALEDIIMLLPRYQANLKTMKDNGYEIVGYARKSIGEKDDMKRVRLLNLMIKKLKTRSLVDKVFVSPKSSAGDPFDKRDEKKQVELMSVINSDGDTQDMLKYINDKDKKIVLVAIDFAGLTTNCQGLKSFLSIYSNSKEVAIDYISSKNEVKMYTSGELLNDEKKVKEFECRKSIIQRSN</sequence>
<dbReference type="EMBL" id="JAANIT010001418">
    <property type="protein sequence ID" value="KAG1540389.1"/>
    <property type="molecule type" value="Genomic_DNA"/>
</dbReference>
<comment type="caution">
    <text evidence="1">The sequence shown here is derived from an EMBL/GenBank/DDBJ whole genome shotgun (WGS) entry which is preliminary data.</text>
</comment>
<dbReference type="Proteomes" id="UP000717996">
    <property type="component" value="Unassembled WGS sequence"/>
</dbReference>
<dbReference type="OrthoDB" id="2275636at2759"/>
<evidence type="ECO:0000313" key="1">
    <source>
        <dbReference type="EMBL" id="KAG1540389.1"/>
    </source>
</evidence>